<protein>
    <submittedName>
        <fullName evidence="2">Uncharacterized protein</fullName>
    </submittedName>
</protein>
<dbReference type="AlphaFoldDB" id="A0A0F5JBB3"/>
<organism evidence="2 3">
    <name type="scientific">Parabacteroides gordonii MS-1 = DSM 23371</name>
    <dbReference type="NCBI Taxonomy" id="1203610"/>
    <lineage>
        <taxon>Bacteria</taxon>
        <taxon>Pseudomonadati</taxon>
        <taxon>Bacteroidota</taxon>
        <taxon>Bacteroidia</taxon>
        <taxon>Bacteroidales</taxon>
        <taxon>Tannerellaceae</taxon>
        <taxon>Parabacteroides</taxon>
    </lineage>
</organism>
<accession>A0A0F5JBB3</accession>
<proteinExistence type="predicted"/>
<reference evidence="2 3" key="1">
    <citation type="submission" date="2013-04" db="EMBL/GenBank/DDBJ databases">
        <title>The Genome Sequence of Parabacteroides gordonii DSM 23371.</title>
        <authorList>
            <consortium name="The Broad Institute Genomics Platform"/>
            <person name="Earl A."/>
            <person name="Ward D."/>
            <person name="Feldgarden M."/>
            <person name="Gevers D."/>
            <person name="Martens E."/>
            <person name="Sakamoto M."/>
            <person name="Benno Y."/>
            <person name="Suzuki N."/>
            <person name="Matsunaga N."/>
            <person name="Koshihara K."/>
            <person name="Seki M."/>
            <person name="Komiya H."/>
            <person name="Walker B."/>
            <person name="Young S."/>
            <person name="Zeng Q."/>
            <person name="Gargeya S."/>
            <person name="Fitzgerald M."/>
            <person name="Haas B."/>
            <person name="Abouelleil A."/>
            <person name="Allen A.W."/>
            <person name="Alvarado L."/>
            <person name="Arachchi H.M."/>
            <person name="Berlin A.M."/>
            <person name="Chapman S.B."/>
            <person name="Gainer-Dewar J."/>
            <person name="Goldberg J."/>
            <person name="Griggs A."/>
            <person name="Gujja S."/>
            <person name="Hansen M."/>
            <person name="Howarth C."/>
            <person name="Imamovic A."/>
            <person name="Ireland A."/>
            <person name="Larimer J."/>
            <person name="McCowan C."/>
            <person name="Murphy C."/>
            <person name="Pearson M."/>
            <person name="Poon T.W."/>
            <person name="Priest M."/>
            <person name="Roberts A."/>
            <person name="Saif S."/>
            <person name="Shea T."/>
            <person name="Sisk P."/>
            <person name="Sykes S."/>
            <person name="Wortman J."/>
            <person name="Nusbaum C."/>
            <person name="Birren B."/>
        </authorList>
    </citation>
    <scope>NUCLEOTIDE SEQUENCE [LARGE SCALE GENOMIC DNA]</scope>
    <source>
        <strain evidence="2 3">MS-1</strain>
    </source>
</reference>
<evidence type="ECO:0000256" key="1">
    <source>
        <dbReference type="SAM" id="SignalP"/>
    </source>
</evidence>
<dbReference type="Proteomes" id="UP000033035">
    <property type="component" value="Unassembled WGS sequence"/>
</dbReference>
<comment type="caution">
    <text evidence="2">The sequence shown here is derived from an EMBL/GenBank/DDBJ whole genome shotgun (WGS) entry which is preliminary data.</text>
</comment>
<dbReference type="HOGENOM" id="CLU_1584912_0_0_10"/>
<gene>
    <name evidence="2" type="ORF">HMPREF1536_02497</name>
</gene>
<feature type="signal peptide" evidence="1">
    <location>
        <begin position="1"/>
        <end position="24"/>
    </location>
</feature>
<dbReference type="EMBL" id="AQHW01000015">
    <property type="protein sequence ID" value="KKB55044.1"/>
    <property type="molecule type" value="Genomic_DNA"/>
</dbReference>
<dbReference type="PROSITE" id="PS51257">
    <property type="entry name" value="PROKAR_LIPOPROTEIN"/>
    <property type="match status" value="1"/>
</dbReference>
<sequence>MTKLQILALLLVSIALIFFTSCDSENFQEPDVYKVTPDLRARINTGLRLTTKSDRKIFNEKFDLFLEKCDEMTVAGNPHMYMETEEYKDFKSFVLSTSPNVYYLVMDKFLKGKPDFFSYIAYDLLVSSKPALADEISEKMKAVGTLEESFYLYPQLCLDIWVNALENQ</sequence>
<evidence type="ECO:0000313" key="2">
    <source>
        <dbReference type="EMBL" id="KKB55044.1"/>
    </source>
</evidence>
<dbReference type="PATRIC" id="fig|1203610.3.peg.2564"/>
<keyword evidence="3" id="KW-1185">Reference proteome</keyword>
<keyword evidence="1" id="KW-0732">Signal</keyword>
<dbReference type="RefSeq" id="WP_028729911.1">
    <property type="nucleotide sequence ID" value="NZ_KE386764.1"/>
</dbReference>
<feature type="chain" id="PRO_5002488980" evidence="1">
    <location>
        <begin position="25"/>
        <end position="168"/>
    </location>
</feature>
<name>A0A0F5JBB3_9BACT</name>
<evidence type="ECO:0000313" key="3">
    <source>
        <dbReference type="Proteomes" id="UP000033035"/>
    </source>
</evidence>